<dbReference type="PANTHER" id="PTHR43289:SF34">
    <property type="entry name" value="SERINE_THREONINE-PROTEIN KINASE YBDM-RELATED"/>
    <property type="match status" value="1"/>
</dbReference>
<evidence type="ECO:0000256" key="7">
    <source>
        <dbReference type="ARBA" id="ARBA00047899"/>
    </source>
</evidence>
<evidence type="ECO:0000313" key="14">
    <source>
        <dbReference type="Proteomes" id="UP001596189"/>
    </source>
</evidence>
<dbReference type="Gene3D" id="3.30.10.20">
    <property type="match status" value="4"/>
</dbReference>
<dbReference type="Pfam" id="PF03793">
    <property type="entry name" value="PASTA"/>
    <property type="match status" value="4"/>
</dbReference>
<evidence type="ECO:0000256" key="1">
    <source>
        <dbReference type="ARBA" id="ARBA00012513"/>
    </source>
</evidence>
<dbReference type="PROSITE" id="PS00108">
    <property type="entry name" value="PROTEIN_KINASE_ST"/>
    <property type="match status" value="1"/>
</dbReference>
<feature type="domain" description="PASTA" evidence="12">
    <location>
        <begin position="370"/>
        <end position="436"/>
    </location>
</feature>
<feature type="region of interest" description="Disordered" evidence="9">
    <location>
        <begin position="293"/>
        <end position="321"/>
    </location>
</feature>
<proteinExistence type="predicted"/>
<accession>A0ABW1JAL8</accession>
<keyword evidence="6" id="KW-0067">ATP-binding</keyword>
<organism evidence="13 14">
    <name type="scientific">Angustibacter luteus</name>
    <dbReference type="NCBI Taxonomy" id="658456"/>
    <lineage>
        <taxon>Bacteria</taxon>
        <taxon>Bacillati</taxon>
        <taxon>Actinomycetota</taxon>
        <taxon>Actinomycetes</taxon>
        <taxon>Kineosporiales</taxon>
        <taxon>Kineosporiaceae</taxon>
    </lineage>
</organism>
<evidence type="ECO:0000256" key="9">
    <source>
        <dbReference type="SAM" id="MobiDB-lite"/>
    </source>
</evidence>
<feature type="domain" description="PASTA" evidence="12">
    <location>
        <begin position="505"/>
        <end position="570"/>
    </location>
</feature>
<evidence type="ECO:0000256" key="10">
    <source>
        <dbReference type="SAM" id="Phobius"/>
    </source>
</evidence>
<dbReference type="Gene3D" id="3.30.200.20">
    <property type="entry name" value="Phosphorylase Kinase, domain 1"/>
    <property type="match status" value="1"/>
</dbReference>
<comment type="catalytic activity">
    <reaction evidence="7">
        <text>L-threonyl-[protein] + ATP = O-phospho-L-threonyl-[protein] + ADP + H(+)</text>
        <dbReference type="Rhea" id="RHEA:46608"/>
        <dbReference type="Rhea" id="RHEA-COMP:11060"/>
        <dbReference type="Rhea" id="RHEA-COMP:11605"/>
        <dbReference type="ChEBI" id="CHEBI:15378"/>
        <dbReference type="ChEBI" id="CHEBI:30013"/>
        <dbReference type="ChEBI" id="CHEBI:30616"/>
        <dbReference type="ChEBI" id="CHEBI:61977"/>
        <dbReference type="ChEBI" id="CHEBI:456216"/>
        <dbReference type="EC" id="2.7.11.1"/>
    </reaction>
</comment>
<dbReference type="SMART" id="SM00220">
    <property type="entry name" value="S_TKc"/>
    <property type="match status" value="1"/>
</dbReference>
<feature type="domain" description="PASTA" evidence="12">
    <location>
        <begin position="437"/>
        <end position="504"/>
    </location>
</feature>
<dbReference type="InterPro" id="IPR011009">
    <property type="entry name" value="Kinase-like_dom_sf"/>
</dbReference>
<name>A0ABW1JAL8_9ACTN</name>
<feature type="domain" description="Protein kinase" evidence="11">
    <location>
        <begin position="18"/>
        <end position="276"/>
    </location>
</feature>
<dbReference type="PROSITE" id="PS51178">
    <property type="entry name" value="PASTA"/>
    <property type="match status" value="4"/>
</dbReference>
<feature type="domain" description="PASTA" evidence="12">
    <location>
        <begin position="571"/>
        <end position="634"/>
    </location>
</feature>
<dbReference type="PROSITE" id="PS50011">
    <property type="entry name" value="PROTEIN_KINASE_DOM"/>
    <property type="match status" value="1"/>
</dbReference>
<comment type="catalytic activity">
    <reaction evidence="8">
        <text>L-seryl-[protein] + ATP = O-phospho-L-seryl-[protein] + ADP + H(+)</text>
        <dbReference type="Rhea" id="RHEA:17989"/>
        <dbReference type="Rhea" id="RHEA-COMP:9863"/>
        <dbReference type="Rhea" id="RHEA-COMP:11604"/>
        <dbReference type="ChEBI" id="CHEBI:15378"/>
        <dbReference type="ChEBI" id="CHEBI:29999"/>
        <dbReference type="ChEBI" id="CHEBI:30616"/>
        <dbReference type="ChEBI" id="CHEBI:83421"/>
        <dbReference type="ChEBI" id="CHEBI:456216"/>
        <dbReference type="EC" id="2.7.11.1"/>
    </reaction>
</comment>
<protein>
    <recommendedName>
        <fullName evidence="1">non-specific serine/threonine protein kinase</fullName>
        <ecNumber evidence="1">2.7.11.1</ecNumber>
    </recommendedName>
</protein>
<reference evidence="14" key="1">
    <citation type="journal article" date="2019" name="Int. J. Syst. Evol. Microbiol.">
        <title>The Global Catalogue of Microorganisms (GCM) 10K type strain sequencing project: providing services to taxonomists for standard genome sequencing and annotation.</title>
        <authorList>
            <consortium name="The Broad Institute Genomics Platform"/>
            <consortium name="The Broad Institute Genome Sequencing Center for Infectious Disease"/>
            <person name="Wu L."/>
            <person name="Ma J."/>
        </authorList>
    </citation>
    <scope>NUCLEOTIDE SEQUENCE [LARGE SCALE GENOMIC DNA]</scope>
    <source>
        <strain evidence="14">KACC 14249</strain>
    </source>
</reference>
<dbReference type="Gene3D" id="1.10.510.10">
    <property type="entry name" value="Transferase(Phosphotransferase) domain 1"/>
    <property type="match status" value="1"/>
</dbReference>
<dbReference type="InterPro" id="IPR005543">
    <property type="entry name" value="PASTA_dom"/>
</dbReference>
<keyword evidence="2" id="KW-0723">Serine/threonine-protein kinase</keyword>
<dbReference type="SMART" id="SM00740">
    <property type="entry name" value="PASTA"/>
    <property type="match status" value="4"/>
</dbReference>
<evidence type="ECO:0000256" key="5">
    <source>
        <dbReference type="ARBA" id="ARBA00022777"/>
    </source>
</evidence>
<keyword evidence="10" id="KW-0472">Membrane</keyword>
<feature type="transmembrane region" description="Helical" evidence="10">
    <location>
        <begin position="348"/>
        <end position="367"/>
    </location>
</feature>
<gene>
    <name evidence="13" type="primary">pknB</name>
    <name evidence="13" type="ORF">ACFQDO_04210</name>
</gene>
<dbReference type="EC" id="2.7.11.1" evidence="1"/>
<evidence type="ECO:0000313" key="13">
    <source>
        <dbReference type="EMBL" id="MFC6006326.1"/>
    </source>
</evidence>
<dbReference type="InterPro" id="IPR000719">
    <property type="entry name" value="Prot_kinase_dom"/>
</dbReference>
<keyword evidence="14" id="KW-1185">Reference proteome</keyword>
<dbReference type="RefSeq" id="WP_345717171.1">
    <property type="nucleotide sequence ID" value="NZ_BAABFP010000005.1"/>
</dbReference>
<dbReference type="PANTHER" id="PTHR43289">
    <property type="entry name" value="MITOGEN-ACTIVATED PROTEIN KINASE KINASE KINASE 20-RELATED"/>
    <property type="match status" value="1"/>
</dbReference>
<evidence type="ECO:0000259" key="12">
    <source>
        <dbReference type="PROSITE" id="PS51178"/>
    </source>
</evidence>
<dbReference type="CDD" id="cd14014">
    <property type="entry name" value="STKc_PknB_like"/>
    <property type="match status" value="1"/>
</dbReference>
<evidence type="ECO:0000256" key="6">
    <source>
        <dbReference type="ARBA" id="ARBA00022840"/>
    </source>
</evidence>
<dbReference type="SUPFAM" id="SSF56112">
    <property type="entry name" value="Protein kinase-like (PK-like)"/>
    <property type="match status" value="1"/>
</dbReference>
<dbReference type="NCBIfam" id="NF033483">
    <property type="entry name" value="PknB_PASTA_kin"/>
    <property type="match status" value="1"/>
</dbReference>
<sequence>MDVSVADPLVGQLLDGRYAVRARIAKGGMATVYLALDERLDRDVAVKVMSPALVDDEDFVRRFTREARSAARLNHHGIVQVFDQGMHEGVAFLAMEYVPGRTLRDLMREQGPMCPADALDLLEPVLEALAAAHRAGIVHRDVKPENVLIADDGRVKVADFGLARAVDAGTAHSQTGLLLGTVSYLAPEQVERGVADARSDVYAAGVVLFELLSGSKPFAGDTAVQVALQHVSSRVPAPSTRVAPIDPAIDELVLLAAARNPDDRPADARELLMVLRETRRRMSPQALEAVPAALSGASAADTTTAPVPATPQPADAGAAQQDQTMALAAVPLGPVQAPPRRRHRGRNALLVVLVLAALLGAGGWYVGAGPGAYVAVPKVVGSTQAQATQSLSRHGLSADVTQGYSERIPAGTVISADPGEGEKVRKNGSVALVVSRGPERHAVPTLAGLSEDAARKAITDNDLRVGKVTRAFNDDVPEGSVVSASVKAGTQVRAGTTVDLVISQGPEPVAVASWVGKPADQAAAALGKSGLKVKTSQAFSNTVAEGLVISQKPGAGTAFKGDTITLVVSKGPQLVLVPKVVGSQVEDAVRELKGAGFKVEVHNILGGFFGTVRSQDPGAGEKAPKGSTISLTVV</sequence>
<keyword evidence="4" id="KW-0547">Nucleotide-binding</keyword>
<keyword evidence="5 13" id="KW-0418">Kinase</keyword>
<keyword evidence="10" id="KW-0812">Transmembrane</keyword>
<evidence type="ECO:0000256" key="3">
    <source>
        <dbReference type="ARBA" id="ARBA00022679"/>
    </source>
</evidence>
<evidence type="ECO:0000256" key="2">
    <source>
        <dbReference type="ARBA" id="ARBA00022527"/>
    </source>
</evidence>
<keyword evidence="10" id="KW-1133">Transmembrane helix</keyword>
<dbReference type="CDD" id="cd06577">
    <property type="entry name" value="PASTA_pknB"/>
    <property type="match status" value="4"/>
</dbReference>
<dbReference type="Pfam" id="PF00069">
    <property type="entry name" value="Pkinase"/>
    <property type="match status" value="1"/>
</dbReference>
<dbReference type="InterPro" id="IPR008271">
    <property type="entry name" value="Ser/Thr_kinase_AS"/>
</dbReference>
<dbReference type="EMBL" id="JBHSRD010000002">
    <property type="protein sequence ID" value="MFC6006326.1"/>
    <property type="molecule type" value="Genomic_DNA"/>
</dbReference>
<comment type="caution">
    <text evidence="13">The sequence shown here is derived from an EMBL/GenBank/DDBJ whole genome shotgun (WGS) entry which is preliminary data.</text>
</comment>
<evidence type="ECO:0000256" key="8">
    <source>
        <dbReference type="ARBA" id="ARBA00048679"/>
    </source>
</evidence>
<dbReference type="GO" id="GO:0016301">
    <property type="term" value="F:kinase activity"/>
    <property type="evidence" value="ECO:0007669"/>
    <property type="project" value="UniProtKB-KW"/>
</dbReference>
<evidence type="ECO:0000259" key="11">
    <source>
        <dbReference type="PROSITE" id="PS50011"/>
    </source>
</evidence>
<dbReference type="Proteomes" id="UP001596189">
    <property type="component" value="Unassembled WGS sequence"/>
</dbReference>
<keyword evidence="3" id="KW-0808">Transferase</keyword>
<evidence type="ECO:0000256" key="4">
    <source>
        <dbReference type="ARBA" id="ARBA00022741"/>
    </source>
</evidence>